<evidence type="ECO:0000313" key="3">
    <source>
        <dbReference type="Proteomes" id="UP000694428"/>
    </source>
</evidence>
<dbReference type="AlphaFoldDB" id="A0A8C9FTK0"/>
<proteinExistence type="predicted"/>
<feature type="region of interest" description="Disordered" evidence="1">
    <location>
        <begin position="102"/>
        <end position="142"/>
    </location>
</feature>
<protein>
    <submittedName>
        <fullName evidence="2">Uncharacterized protein</fullName>
    </submittedName>
</protein>
<reference evidence="2" key="1">
    <citation type="submission" date="2025-08" db="UniProtKB">
        <authorList>
            <consortium name="Ensembl"/>
        </authorList>
    </citation>
    <scope>IDENTIFICATION</scope>
</reference>
<feature type="compositionally biased region" description="Basic residues" evidence="1">
    <location>
        <begin position="123"/>
        <end position="139"/>
    </location>
</feature>
<feature type="compositionally biased region" description="Basic and acidic residues" evidence="1">
    <location>
        <begin position="27"/>
        <end position="37"/>
    </location>
</feature>
<sequence>YSFKSQSVLIVDTSKYVSASHSKKPTNRKEKEEKFDQKGSNGTKDNLEANPNGPGDNISEDEGQTNNQRKKGLSGEPWKSSPEQNYQELAALYWHRDREKRDDHDEVCSVRSEGGSVREFSRGRGRGRGKGRGRSRGNPRRNFDYSVGYQELYGEITDQAFQPELNSSMMYYYDDGTGVQMYSVDEVLLKEYIKRQIVSYRQLFFSLALKDSTEVETVDQRIRKKVDPEKWPIPGPPPCNLSRTDFSQLINCPEFIPGQLYGSHTVLLYYQ</sequence>
<dbReference type="Ensembl" id="ENSPSTT00000021127.1">
    <property type="protein sequence ID" value="ENSPSTP00000020150.1"/>
    <property type="gene ID" value="ENSPSTG00000014577.1"/>
</dbReference>
<reference evidence="2" key="2">
    <citation type="submission" date="2025-09" db="UniProtKB">
        <authorList>
            <consortium name="Ensembl"/>
        </authorList>
    </citation>
    <scope>IDENTIFICATION</scope>
</reference>
<name>A0A8C9FTK0_PAVCR</name>
<evidence type="ECO:0000256" key="1">
    <source>
        <dbReference type="SAM" id="MobiDB-lite"/>
    </source>
</evidence>
<keyword evidence="3" id="KW-1185">Reference proteome</keyword>
<dbReference type="Proteomes" id="UP000694428">
    <property type="component" value="Unplaced"/>
</dbReference>
<accession>A0A8C9FTK0</accession>
<feature type="region of interest" description="Disordered" evidence="1">
    <location>
        <begin position="14"/>
        <end position="84"/>
    </location>
</feature>
<evidence type="ECO:0000313" key="2">
    <source>
        <dbReference type="Ensembl" id="ENSPSTP00000020150.1"/>
    </source>
</evidence>
<organism evidence="2 3">
    <name type="scientific">Pavo cristatus</name>
    <name type="common">Indian peafowl</name>
    <name type="synonym">Blue peafowl</name>
    <dbReference type="NCBI Taxonomy" id="9049"/>
    <lineage>
        <taxon>Eukaryota</taxon>
        <taxon>Metazoa</taxon>
        <taxon>Chordata</taxon>
        <taxon>Craniata</taxon>
        <taxon>Vertebrata</taxon>
        <taxon>Euteleostomi</taxon>
        <taxon>Archelosauria</taxon>
        <taxon>Archosauria</taxon>
        <taxon>Dinosauria</taxon>
        <taxon>Saurischia</taxon>
        <taxon>Theropoda</taxon>
        <taxon>Coelurosauria</taxon>
        <taxon>Aves</taxon>
        <taxon>Neognathae</taxon>
        <taxon>Galloanserae</taxon>
        <taxon>Galliformes</taxon>
        <taxon>Phasianidae</taxon>
        <taxon>Phasianinae</taxon>
        <taxon>Pavo</taxon>
    </lineage>
</organism>